<evidence type="ECO:0000313" key="3">
    <source>
        <dbReference type="EMBL" id="CAG9608496.1"/>
    </source>
</evidence>
<proteinExistence type="predicted"/>
<dbReference type="RefSeq" id="WP_230496729.1">
    <property type="nucleotide sequence ID" value="NZ_CAKJTG010000010.1"/>
</dbReference>
<feature type="compositionally biased region" description="Polar residues" evidence="1">
    <location>
        <begin position="105"/>
        <end position="114"/>
    </location>
</feature>
<keyword evidence="4" id="KW-1185">Reference proteome</keyword>
<dbReference type="Proteomes" id="UP000789845">
    <property type="component" value="Unassembled WGS sequence"/>
</dbReference>
<evidence type="ECO:0000256" key="1">
    <source>
        <dbReference type="SAM" id="MobiDB-lite"/>
    </source>
</evidence>
<feature type="compositionally biased region" description="Polar residues" evidence="1">
    <location>
        <begin position="121"/>
        <end position="139"/>
    </location>
</feature>
<protein>
    <submittedName>
        <fullName evidence="3">Uncharacterized protein</fullName>
    </submittedName>
</protein>
<gene>
    <name evidence="3" type="ORF">NEOCIP111885_02190</name>
</gene>
<organism evidence="3 4">
    <name type="scientific">Pseudoneobacillus rhizosphaerae</name>
    <dbReference type="NCBI Taxonomy" id="2880968"/>
    <lineage>
        <taxon>Bacteria</taxon>
        <taxon>Bacillati</taxon>
        <taxon>Bacillota</taxon>
        <taxon>Bacilli</taxon>
        <taxon>Bacillales</taxon>
        <taxon>Bacillaceae</taxon>
        <taxon>Pseudoneobacillus</taxon>
    </lineage>
</organism>
<name>A0A9C7G9I4_9BACI</name>
<keyword evidence="2" id="KW-0812">Transmembrane</keyword>
<keyword evidence="2" id="KW-1133">Transmembrane helix</keyword>
<evidence type="ECO:0000256" key="2">
    <source>
        <dbReference type="SAM" id="Phobius"/>
    </source>
</evidence>
<dbReference type="EMBL" id="CAKJTG010000010">
    <property type="protein sequence ID" value="CAG9608496.1"/>
    <property type="molecule type" value="Genomic_DNA"/>
</dbReference>
<feature type="region of interest" description="Disordered" evidence="1">
    <location>
        <begin position="53"/>
        <end position="139"/>
    </location>
</feature>
<reference evidence="3" key="1">
    <citation type="submission" date="2021-10" db="EMBL/GenBank/DDBJ databases">
        <authorList>
            <person name="Criscuolo A."/>
        </authorList>
    </citation>
    <scope>NUCLEOTIDE SEQUENCE</scope>
    <source>
        <strain evidence="3">CIP111885</strain>
    </source>
</reference>
<feature type="compositionally biased region" description="Low complexity" evidence="1">
    <location>
        <begin position="54"/>
        <end position="96"/>
    </location>
</feature>
<evidence type="ECO:0000313" key="4">
    <source>
        <dbReference type="Proteomes" id="UP000789845"/>
    </source>
</evidence>
<dbReference type="AlphaFoldDB" id="A0A9C7G9I4"/>
<accession>A0A9C7G9I4</accession>
<keyword evidence="2" id="KW-0472">Membrane</keyword>
<comment type="caution">
    <text evidence="3">The sequence shown here is derived from an EMBL/GenBank/DDBJ whole genome shotgun (WGS) entry which is preliminary data.</text>
</comment>
<sequence length="254" mass="28467">MKKVWKYILSFLLVIILATAGTIYYFLNVKTYDIADEEIKEIVESDFDIVLPGEENSLPSNNVENSNSNDNNEATNSNETESDTGNNSTNKGTSNSIDDNKSSESTDNSQTDTNESDKNTTTKPNSNNQPNKNIPPTTTVKQIKDLYRPVFKSLQSQANGKIDSLVSRAIGEYRAQQSNGESISYSYFYQKYSSAGKELEAKTDGAFNYIYTALEKELKNNGYSTSHAKDFRDQYEVSKKERESLLLAKAREAL</sequence>
<feature type="transmembrane region" description="Helical" evidence="2">
    <location>
        <begin position="7"/>
        <end position="27"/>
    </location>
</feature>